<accession>A0A8D8KLX9</accession>
<name>A0A8D8KLX9_CULPI</name>
<proteinExistence type="predicted"/>
<dbReference type="EMBL" id="HBUE01334639">
    <property type="protein sequence ID" value="CAG6595205.1"/>
    <property type="molecule type" value="Transcribed_RNA"/>
</dbReference>
<protein>
    <submittedName>
        <fullName evidence="1">(northern house mosquito) hypothetical protein</fullName>
    </submittedName>
</protein>
<dbReference type="AlphaFoldDB" id="A0A8D8KLX9"/>
<sequence>MDLHHLQVSSEWIQHVHRQPGHFRSADDVRDANVSGECLLRATGGIRNRLCDLRRSGQCVRNRWSNQQCRHRVRSLPNDFEPTRGSHEPGSSIAVCAAHLAVDTAVHGAADVQHLGPLHSGRIPDHVFVRLSDR</sequence>
<reference evidence="1" key="1">
    <citation type="submission" date="2021-05" db="EMBL/GenBank/DDBJ databases">
        <authorList>
            <person name="Alioto T."/>
            <person name="Alioto T."/>
            <person name="Gomez Garrido J."/>
        </authorList>
    </citation>
    <scope>NUCLEOTIDE SEQUENCE</scope>
</reference>
<evidence type="ECO:0000313" key="1">
    <source>
        <dbReference type="EMBL" id="CAG6595205.1"/>
    </source>
</evidence>
<organism evidence="1">
    <name type="scientific">Culex pipiens</name>
    <name type="common">House mosquito</name>
    <dbReference type="NCBI Taxonomy" id="7175"/>
    <lineage>
        <taxon>Eukaryota</taxon>
        <taxon>Metazoa</taxon>
        <taxon>Ecdysozoa</taxon>
        <taxon>Arthropoda</taxon>
        <taxon>Hexapoda</taxon>
        <taxon>Insecta</taxon>
        <taxon>Pterygota</taxon>
        <taxon>Neoptera</taxon>
        <taxon>Endopterygota</taxon>
        <taxon>Diptera</taxon>
        <taxon>Nematocera</taxon>
        <taxon>Culicoidea</taxon>
        <taxon>Culicidae</taxon>
        <taxon>Culicinae</taxon>
        <taxon>Culicini</taxon>
        <taxon>Culex</taxon>
        <taxon>Culex</taxon>
    </lineage>
</organism>
<dbReference type="EMBL" id="HBUE01227887">
    <property type="protein sequence ID" value="CAG6543083.1"/>
    <property type="molecule type" value="Transcribed_RNA"/>
</dbReference>